<dbReference type="Pfam" id="PF13088">
    <property type="entry name" value="BNR_2"/>
    <property type="match status" value="1"/>
</dbReference>
<evidence type="ECO:0000259" key="4">
    <source>
        <dbReference type="Pfam" id="PF13088"/>
    </source>
</evidence>
<keyword evidence="6" id="KW-1185">Reference proteome</keyword>
<comment type="similarity">
    <text evidence="2">Belongs to the glycosyl hydrolase 33 family.</text>
</comment>
<dbReference type="CDD" id="cd15482">
    <property type="entry name" value="Sialidase_non-viral"/>
    <property type="match status" value="1"/>
</dbReference>
<evidence type="ECO:0000313" key="5">
    <source>
        <dbReference type="EMBL" id="SHI78001.1"/>
    </source>
</evidence>
<dbReference type="GO" id="GO:0006689">
    <property type="term" value="P:ganglioside catabolic process"/>
    <property type="evidence" value="ECO:0007669"/>
    <property type="project" value="TreeGrafter"/>
</dbReference>
<dbReference type="SUPFAM" id="SSF50939">
    <property type="entry name" value="Sialidases"/>
    <property type="match status" value="1"/>
</dbReference>
<dbReference type="RefSeq" id="WP_073186489.1">
    <property type="nucleotide sequence ID" value="NZ_FQZG01000014.1"/>
</dbReference>
<dbReference type="PANTHER" id="PTHR10628">
    <property type="entry name" value="SIALIDASE"/>
    <property type="match status" value="1"/>
</dbReference>
<dbReference type="STRING" id="1123357.SAMN02745244_01052"/>
<dbReference type="EMBL" id="FQZG01000014">
    <property type="protein sequence ID" value="SHI78001.1"/>
    <property type="molecule type" value="Genomic_DNA"/>
</dbReference>
<dbReference type="InterPro" id="IPR036278">
    <property type="entry name" value="Sialidase_sf"/>
</dbReference>
<evidence type="ECO:0000256" key="1">
    <source>
        <dbReference type="ARBA" id="ARBA00000427"/>
    </source>
</evidence>
<dbReference type="GO" id="GO:0005737">
    <property type="term" value="C:cytoplasm"/>
    <property type="evidence" value="ECO:0007669"/>
    <property type="project" value="TreeGrafter"/>
</dbReference>
<proteinExistence type="inferred from homology"/>
<dbReference type="InterPro" id="IPR011040">
    <property type="entry name" value="Sialidase"/>
</dbReference>
<accession>A0A1M6DXR2</accession>
<dbReference type="EC" id="3.2.1.18" evidence="3"/>
<feature type="domain" description="Sialidase" evidence="4">
    <location>
        <begin position="36"/>
        <end position="335"/>
    </location>
</feature>
<evidence type="ECO:0000313" key="6">
    <source>
        <dbReference type="Proteomes" id="UP000184512"/>
    </source>
</evidence>
<organism evidence="5 6">
    <name type="scientific">Tessaracoccus bendigoensis DSM 12906</name>
    <dbReference type="NCBI Taxonomy" id="1123357"/>
    <lineage>
        <taxon>Bacteria</taxon>
        <taxon>Bacillati</taxon>
        <taxon>Actinomycetota</taxon>
        <taxon>Actinomycetes</taxon>
        <taxon>Propionibacteriales</taxon>
        <taxon>Propionibacteriaceae</taxon>
        <taxon>Tessaracoccus</taxon>
    </lineage>
</organism>
<dbReference type="AlphaFoldDB" id="A0A1M6DXR2"/>
<dbReference type="GO" id="GO:0016020">
    <property type="term" value="C:membrane"/>
    <property type="evidence" value="ECO:0007669"/>
    <property type="project" value="TreeGrafter"/>
</dbReference>
<dbReference type="PANTHER" id="PTHR10628:SF30">
    <property type="entry name" value="EXO-ALPHA-SIALIDASE"/>
    <property type="match status" value="1"/>
</dbReference>
<name>A0A1M6DXR2_9ACTN</name>
<protein>
    <recommendedName>
        <fullName evidence="3">exo-alpha-sialidase</fullName>
        <ecNumber evidence="3">3.2.1.18</ecNumber>
    </recommendedName>
</protein>
<dbReference type="Gene3D" id="2.120.10.10">
    <property type="match status" value="1"/>
</dbReference>
<evidence type="ECO:0000256" key="3">
    <source>
        <dbReference type="ARBA" id="ARBA00012733"/>
    </source>
</evidence>
<reference evidence="6" key="1">
    <citation type="submission" date="2016-11" db="EMBL/GenBank/DDBJ databases">
        <authorList>
            <person name="Varghese N."/>
            <person name="Submissions S."/>
        </authorList>
    </citation>
    <scope>NUCLEOTIDE SEQUENCE [LARGE SCALE GENOMIC DNA]</scope>
    <source>
        <strain evidence="6">DSM 12906</strain>
    </source>
</reference>
<dbReference type="GO" id="GO:0004308">
    <property type="term" value="F:exo-alpha-sialidase activity"/>
    <property type="evidence" value="ECO:0007669"/>
    <property type="project" value="UniProtKB-EC"/>
</dbReference>
<dbReference type="Proteomes" id="UP000184512">
    <property type="component" value="Unassembled WGS sequence"/>
</dbReference>
<gene>
    <name evidence="5" type="ORF">SAMN02745244_01052</name>
</gene>
<dbReference type="GO" id="GO:0009313">
    <property type="term" value="P:oligosaccharide catabolic process"/>
    <property type="evidence" value="ECO:0007669"/>
    <property type="project" value="TreeGrafter"/>
</dbReference>
<comment type="catalytic activity">
    <reaction evidence="1">
        <text>Hydrolysis of alpha-(2-&gt;3)-, alpha-(2-&gt;6)-, alpha-(2-&gt;8)- glycosidic linkages of terminal sialic acid residues in oligosaccharides, glycoproteins, glycolipids, colominic acid and synthetic substrates.</text>
        <dbReference type="EC" id="3.2.1.18"/>
    </reaction>
</comment>
<evidence type="ECO:0000256" key="2">
    <source>
        <dbReference type="ARBA" id="ARBA00009348"/>
    </source>
</evidence>
<dbReference type="OrthoDB" id="7294637at2"/>
<dbReference type="InterPro" id="IPR026856">
    <property type="entry name" value="Sialidase_fam"/>
</dbReference>
<sequence>MTPESSSSSDDRTLARRGLDGYRQYRIPALAVSTRGTLLAAYDGRPNLDDLPSPIDLLLRRSTDGGRTWLPQQVVRTGTGLEGFGDPSLIVDATTGRINLFHAAGTHAGFFEAVEGLEPDDAVQHVDLSVSDDDGLTWQHRRLTAQLKRPGVAGLFAASGQGTQLHTGRYAGRLVQQFVLLEHGTITAASAWSDDHGDTWRLGAAVGPGTNESKVACLHDGRLLLHSRATPRRLMAVSDDGGETWSPTRPDEALVDPSDNGSLCRFDGAPMPGLASPDTDAWLLATHNHDEDLRRATVLKLSRDNGETWPHAVTLCPGSSAYSSATRLPDGRIGVLYERAGYGEIVFTTVDPDRLLAAGPAALTVDPCSVLDGRGVSLEAVLRSVTPGRPASWRSVGESVTLSAADAAWDRSVRKEVGVGYDAQAPQVLSDRASQDLNYGPVGPGLRVGDTLALHVRVRTVERAEVRVCLDGEALHSGELAAGERVVIMVARTVKETDVSEGVVRATFTLDGAGGDPARLVLEFCTATGESNWMAENGSGPSSP</sequence>